<comment type="caution">
    <text evidence="6">The sequence shown here is derived from an EMBL/GenBank/DDBJ whole genome shotgun (WGS) entry which is preliminary data.</text>
</comment>
<dbReference type="SUPFAM" id="SSF55073">
    <property type="entry name" value="Nucleotide cyclase"/>
    <property type="match status" value="1"/>
</dbReference>
<dbReference type="InterPro" id="IPR029787">
    <property type="entry name" value="Nucleotide_cyclase"/>
</dbReference>
<dbReference type="Proteomes" id="UP000319148">
    <property type="component" value="Unassembled WGS sequence"/>
</dbReference>
<comment type="catalytic activity">
    <reaction evidence="1">
        <text>3',3'-c-di-GMP + H2O = 5'-phosphoguanylyl(3'-&gt;5')guanosine + H(+)</text>
        <dbReference type="Rhea" id="RHEA:24902"/>
        <dbReference type="ChEBI" id="CHEBI:15377"/>
        <dbReference type="ChEBI" id="CHEBI:15378"/>
        <dbReference type="ChEBI" id="CHEBI:58754"/>
        <dbReference type="ChEBI" id="CHEBI:58805"/>
        <dbReference type="EC" id="3.1.4.52"/>
    </reaction>
    <physiologicalReaction direction="left-to-right" evidence="1">
        <dbReference type="Rhea" id="RHEA:24903"/>
    </physiologicalReaction>
</comment>
<dbReference type="Pfam" id="PF00990">
    <property type="entry name" value="GGDEF"/>
    <property type="match status" value="1"/>
</dbReference>
<evidence type="ECO:0000259" key="5">
    <source>
        <dbReference type="PROSITE" id="PS50887"/>
    </source>
</evidence>
<dbReference type="GO" id="GO:0071732">
    <property type="term" value="P:cellular response to nitric oxide"/>
    <property type="evidence" value="ECO:0007669"/>
    <property type="project" value="UniProtKB-ARBA"/>
</dbReference>
<dbReference type="PROSITE" id="PS50883">
    <property type="entry name" value="EAL"/>
    <property type="match status" value="1"/>
</dbReference>
<dbReference type="SUPFAM" id="SSF141868">
    <property type="entry name" value="EAL domain-like"/>
    <property type="match status" value="1"/>
</dbReference>
<dbReference type="InterPro" id="IPR001633">
    <property type="entry name" value="EAL_dom"/>
</dbReference>
<dbReference type="SMART" id="SM00052">
    <property type="entry name" value="EAL"/>
    <property type="match status" value="1"/>
</dbReference>
<dbReference type="InterPro" id="IPR052155">
    <property type="entry name" value="Biofilm_reg_signaling"/>
</dbReference>
<dbReference type="InterPro" id="IPR035965">
    <property type="entry name" value="PAS-like_dom_sf"/>
</dbReference>
<organism evidence="6 7">
    <name type="scientific">Emcibacter nanhaiensis</name>
    <dbReference type="NCBI Taxonomy" id="1505037"/>
    <lineage>
        <taxon>Bacteria</taxon>
        <taxon>Pseudomonadati</taxon>
        <taxon>Pseudomonadota</taxon>
        <taxon>Alphaproteobacteria</taxon>
        <taxon>Emcibacterales</taxon>
        <taxon>Emcibacteraceae</taxon>
        <taxon>Emcibacter</taxon>
    </lineage>
</organism>
<dbReference type="InterPro" id="IPR000160">
    <property type="entry name" value="GGDEF_dom"/>
</dbReference>
<dbReference type="Pfam" id="PF13426">
    <property type="entry name" value="PAS_9"/>
    <property type="match status" value="1"/>
</dbReference>
<dbReference type="Gene3D" id="3.30.70.270">
    <property type="match status" value="1"/>
</dbReference>
<dbReference type="InterPro" id="IPR000014">
    <property type="entry name" value="PAS"/>
</dbReference>
<feature type="domain" description="EAL" evidence="4">
    <location>
        <begin position="488"/>
        <end position="742"/>
    </location>
</feature>
<dbReference type="PANTHER" id="PTHR44757">
    <property type="entry name" value="DIGUANYLATE CYCLASE DGCP"/>
    <property type="match status" value="1"/>
</dbReference>
<dbReference type="Gene3D" id="3.20.20.450">
    <property type="entry name" value="EAL domain"/>
    <property type="match status" value="1"/>
</dbReference>
<dbReference type="InterPro" id="IPR035919">
    <property type="entry name" value="EAL_sf"/>
</dbReference>
<dbReference type="Gene3D" id="3.30.450.20">
    <property type="entry name" value="PAS domain"/>
    <property type="match status" value="2"/>
</dbReference>
<dbReference type="PROSITE" id="PS50887">
    <property type="entry name" value="GGDEF"/>
    <property type="match status" value="1"/>
</dbReference>
<dbReference type="RefSeq" id="WP_139939480.1">
    <property type="nucleotide sequence ID" value="NZ_VFIY01000005.1"/>
</dbReference>
<dbReference type="Pfam" id="PF00563">
    <property type="entry name" value="EAL"/>
    <property type="match status" value="1"/>
</dbReference>
<dbReference type="FunFam" id="3.30.70.270:FF:000001">
    <property type="entry name" value="Diguanylate cyclase domain protein"/>
    <property type="match status" value="1"/>
</dbReference>
<dbReference type="EMBL" id="VFIY01000005">
    <property type="protein sequence ID" value="TPD61771.1"/>
    <property type="molecule type" value="Genomic_DNA"/>
</dbReference>
<dbReference type="OrthoDB" id="9814202at2"/>
<evidence type="ECO:0000256" key="2">
    <source>
        <dbReference type="SAM" id="Coils"/>
    </source>
</evidence>
<reference evidence="7" key="1">
    <citation type="submission" date="2019-06" db="EMBL/GenBank/DDBJ databases">
        <title>The complete genome of Emcibacter congregatus ZYLT.</title>
        <authorList>
            <person name="Zhao Z."/>
        </authorList>
    </citation>
    <scope>NUCLEOTIDE SEQUENCE [LARGE SCALE GENOMIC DNA]</scope>
    <source>
        <strain evidence="7">MCCC 1A06723</strain>
    </source>
</reference>
<dbReference type="GO" id="GO:0071111">
    <property type="term" value="F:cyclic-guanylate-specific phosphodiesterase activity"/>
    <property type="evidence" value="ECO:0007669"/>
    <property type="project" value="UniProtKB-EC"/>
</dbReference>
<dbReference type="NCBIfam" id="TIGR00229">
    <property type="entry name" value="sensory_box"/>
    <property type="match status" value="1"/>
</dbReference>
<dbReference type="CDD" id="cd01949">
    <property type="entry name" value="GGDEF"/>
    <property type="match status" value="1"/>
</dbReference>
<proteinExistence type="predicted"/>
<evidence type="ECO:0000256" key="1">
    <source>
        <dbReference type="ARBA" id="ARBA00051114"/>
    </source>
</evidence>
<dbReference type="SUPFAM" id="SSF55785">
    <property type="entry name" value="PYP-like sensor domain (PAS domain)"/>
    <property type="match status" value="1"/>
</dbReference>
<dbReference type="PROSITE" id="PS50112">
    <property type="entry name" value="PAS"/>
    <property type="match status" value="1"/>
</dbReference>
<accession>A0A501PPY9</accession>
<feature type="coiled-coil region" evidence="2">
    <location>
        <begin position="147"/>
        <end position="191"/>
    </location>
</feature>
<evidence type="ECO:0000259" key="3">
    <source>
        <dbReference type="PROSITE" id="PS50112"/>
    </source>
</evidence>
<evidence type="ECO:0000313" key="7">
    <source>
        <dbReference type="Proteomes" id="UP000319148"/>
    </source>
</evidence>
<dbReference type="PANTHER" id="PTHR44757:SF2">
    <property type="entry name" value="BIOFILM ARCHITECTURE MAINTENANCE PROTEIN MBAA"/>
    <property type="match status" value="1"/>
</dbReference>
<dbReference type="SMART" id="SM00267">
    <property type="entry name" value="GGDEF"/>
    <property type="match status" value="1"/>
</dbReference>
<dbReference type="FunFam" id="3.20.20.450:FF:000001">
    <property type="entry name" value="Cyclic di-GMP phosphodiesterase yahA"/>
    <property type="match status" value="1"/>
</dbReference>
<dbReference type="NCBIfam" id="TIGR00254">
    <property type="entry name" value="GGDEF"/>
    <property type="match status" value="1"/>
</dbReference>
<evidence type="ECO:0000259" key="4">
    <source>
        <dbReference type="PROSITE" id="PS50883"/>
    </source>
</evidence>
<evidence type="ECO:0000313" key="6">
    <source>
        <dbReference type="EMBL" id="TPD61771.1"/>
    </source>
</evidence>
<name>A0A501PPY9_9PROT</name>
<feature type="domain" description="GGDEF" evidence="5">
    <location>
        <begin position="346"/>
        <end position="479"/>
    </location>
</feature>
<keyword evidence="2" id="KW-0175">Coiled coil</keyword>
<keyword evidence="7" id="KW-1185">Reference proteome</keyword>
<dbReference type="Pfam" id="PF12860">
    <property type="entry name" value="PAS_7"/>
    <property type="match status" value="1"/>
</dbReference>
<protein>
    <submittedName>
        <fullName evidence="6">EAL domain-containing protein</fullName>
    </submittedName>
</protein>
<gene>
    <name evidence="6" type="ORF">FIV46_06065</name>
</gene>
<feature type="domain" description="PAS" evidence="3">
    <location>
        <begin position="188"/>
        <end position="237"/>
    </location>
</feature>
<dbReference type="InterPro" id="IPR043128">
    <property type="entry name" value="Rev_trsase/Diguanyl_cyclase"/>
</dbReference>
<dbReference type="CDD" id="cd01948">
    <property type="entry name" value="EAL"/>
    <property type="match status" value="1"/>
</dbReference>
<dbReference type="SMART" id="SM00091">
    <property type="entry name" value="PAS"/>
    <property type="match status" value="2"/>
</dbReference>
<dbReference type="AlphaFoldDB" id="A0A501PPY9"/>
<dbReference type="CDD" id="cd00130">
    <property type="entry name" value="PAS"/>
    <property type="match status" value="1"/>
</dbReference>
<sequence length="747" mass="85082">MNGEILPIRKTTVAPVAGDIQFLLEGLPHAVAVFDGNLRLESWNKKLLNILDIPESFFRETRYLRDFLDLVSPDSPDTADTVSSQMFQEMKRFTSARDLFPVSFEHSLPSGRHIEVKGEILPDTGYILTLLDMTSRKKAENLEQNDLQEMSTRLEEINIHRQTMEKQAADAVQMAEELALAQNEAQESARRIQAILDAMADGLVTIDEEAMILTANHAIEEMFGYTVDEVVGQSLLFLLNSTFFIDQEDMIDYFDSLDRNKTEFKRKETGYRKNGAHFPVELSIREVHFNDQRQYTVLVRDISERFEAEALIRKMALHDSLTGLANRNLLQQRLDEALKMAKRLGKKVAVMFLDLDMFKPVNDLYGHTTGDRLLRIIAERLTECAREVDTVARLGGDEFAIVFTNLDDETVVTRIAKRILSKIQQPIEIEDKIHNVATSIGISFYPHDSRIPEELIRMADVALYQAKDDGRRLYRIYDSQMDASAKAEKEIEMDLSRAIERNELSLHYQPQLDTIDNSVVGAEALARWNHPVKGLVPPYQFIPIAENCGEIIPIGQWIMETACRQAKEWQDKGLPPFRVCVNISAKQFHLSDFTQRVEDALTRSKLAPQWLELEITEGMVIADKDSIIPKLEKLSSLGVNLAIDDFGTGYSSLAYLKKFSVHQLKIDQSFIRDITEDHDDAAITDAVIRLGHSLGLTVVAEGVETEEHVQLLRQKGCDVLQGYHFSKPLPVEQFEDWIKAHNERLYS</sequence>